<evidence type="ECO:0000259" key="2">
    <source>
        <dbReference type="Pfam" id="PF13843"/>
    </source>
</evidence>
<dbReference type="PANTHER" id="PTHR46599:SF6">
    <property type="entry name" value="DUAL SPECIFICITY PHOSPHATASE 26"/>
    <property type="match status" value="1"/>
</dbReference>
<feature type="compositionally biased region" description="Basic and acidic residues" evidence="1">
    <location>
        <begin position="21"/>
        <end position="37"/>
    </location>
</feature>
<evidence type="ECO:0000313" key="4">
    <source>
        <dbReference type="Proteomes" id="UP000694620"/>
    </source>
</evidence>
<evidence type="ECO:0000256" key="1">
    <source>
        <dbReference type="SAM" id="MobiDB-lite"/>
    </source>
</evidence>
<dbReference type="AlphaFoldDB" id="A0A8C4SLQ8"/>
<name>A0A8C4SLQ8_ERPCA</name>
<dbReference type="InterPro" id="IPR029526">
    <property type="entry name" value="PGBD"/>
</dbReference>
<proteinExistence type="predicted"/>
<gene>
    <name evidence="3" type="primary">LOC114666011</name>
</gene>
<feature type="domain" description="PiggyBac transposable element-derived protein" evidence="2">
    <location>
        <begin position="310"/>
        <end position="660"/>
    </location>
</feature>
<dbReference type="PANTHER" id="PTHR46599">
    <property type="entry name" value="PIGGYBAC TRANSPOSABLE ELEMENT-DERIVED PROTEIN 4"/>
    <property type="match status" value="1"/>
</dbReference>
<feature type="region of interest" description="Disordered" evidence="1">
    <location>
        <begin position="197"/>
        <end position="275"/>
    </location>
</feature>
<feature type="compositionally biased region" description="Polar residues" evidence="1">
    <location>
        <begin position="264"/>
        <end position="275"/>
    </location>
</feature>
<sequence>MEERSAVNQESLRLGYTSDKACTEKENKEKEMENKGLHTGLHFRENLEKRSADIKEEDCEWEYVQLSQDIKVEDCEFWANGIKEESESKHGNLDIQKNETVIDVKEEDIKLESVSQYVCPERTGLGFIPSSHQSIHMKSEGFESDMNRTGKEFCSSLSGEGIYECTELTEEKRKEMLRCLPAQQAIKRALMLISDDESESDAEACNGEADDEQNEAVLSDTSDSSDPEYYKKDLVDGQNSDKDEDEGEGWRAAAQSETAQATSPETLSYKSKSGLVWSSSEPPPMKYMACNRHHTKEGPCGNAAQVESAMEALLCFIDNDMLRMMIENTNKYAQYYLQSKGKDSNSWTPIDDTEMRAVIGVLYLLAVYRAKNESVRSLWSSGVSGRPVFRAAFSINRFEQIMAFLRFDDWETCLTTKATDKFAPFQSFWSAFIENCKKNYVVGDCVTIGEQLIPFRGRCSFRQFMPSKPDKYGLKLFLMCDVATSYTFNGMPYVGHEGTRRCTGLAEYVVNKLVEPIHNSGINVTIDKWFTSARLAGDLLSKHITLLGTVRRNKTEVPREFLPSKTRVPGSSLFGFCRKMTMVSYVPKKNKADILLSSLHLKKEIDQGSRKPIIILDYNKTKYAVDRVNQLCQCYSVQKRTKRWPLVYFFNCLNLAGINALVVFLSRFPDWEARHTIKRRIFLEKLGLQLLRPWLERRIQLSRLPRATQTALKICGVEKVKPVIVEEMPKKRRRCHICPASLGRKTVDCCSVCLEPCCNDHK</sequence>
<feature type="compositionally biased region" description="Low complexity" evidence="1">
    <location>
        <begin position="252"/>
        <end position="263"/>
    </location>
</feature>
<dbReference type="GeneTree" id="ENSGT00940000171976"/>
<feature type="region of interest" description="Disordered" evidence="1">
    <location>
        <begin position="1"/>
        <end position="37"/>
    </location>
</feature>
<organism evidence="3 4">
    <name type="scientific">Erpetoichthys calabaricus</name>
    <name type="common">Rope fish</name>
    <name type="synonym">Calamoichthys calabaricus</name>
    <dbReference type="NCBI Taxonomy" id="27687"/>
    <lineage>
        <taxon>Eukaryota</taxon>
        <taxon>Metazoa</taxon>
        <taxon>Chordata</taxon>
        <taxon>Craniata</taxon>
        <taxon>Vertebrata</taxon>
        <taxon>Euteleostomi</taxon>
        <taxon>Actinopterygii</taxon>
        <taxon>Polypteriformes</taxon>
        <taxon>Polypteridae</taxon>
        <taxon>Erpetoichthys</taxon>
    </lineage>
</organism>
<feature type="compositionally biased region" description="Basic and acidic residues" evidence="1">
    <location>
        <begin position="228"/>
        <end position="241"/>
    </location>
</feature>
<feature type="compositionally biased region" description="Polar residues" evidence="1">
    <location>
        <begin position="1"/>
        <end position="11"/>
    </location>
</feature>
<keyword evidence="4" id="KW-1185">Reference proteome</keyword>
<dbReference type="Ensembl" id="ENSECRT00000019923.1">
    <property type="protein sequence ID" value="ENSECRP00000019528.1"/>
    <property type="gene ID" value="ENSECRG00000013051.1"/>
</dbReference>
<feature type="compositionally biased region" description="Acidic residues" evidence="1">
    <location>
        <begin position="197"/>
        <end position="214"/>
    </location>
</feature>
<dbReference type="Pfam" id="PF13843">
    <property type="entry name" value="DDE_Tnp_1_7"/>
    <property type="match status" value="1"/>
</dbReference>
<reference evidence="3" key="2">
    <citation type="submission" date="2025-08" db="UniProtKB">
        <authorList>
            <consortium name="Ensembl"/>
        </authorList>
    </citation>
    <scope>IDENTIFICATION</scope>
</reference>
<protein>
    <submittedName>
        <fullName evidence="3">PiggyBac transposable element-derived protein 4-like</fullName>
    </submittedName>
</protein>
<reference evidence="3" key="3">
    <citation type="submission" date="2025-09" db="UniProtKB">
        <authorList>
            <consortium name="Ensembl"/>
        </authorList>
    </citation>
    <scope>IDENTIFICATION</scope>
</reference>
<reference evidence="3" key="1">
    <citation type="submission" date="2021-06" db="EMBL/GenBank/DDBJ databases">
        <authorList>
            <consortium name="Wellcome Sanger Institute Data Sharing"/>
        </authorList>
    </citation>
    <scope>NUCLEOTIDE SEQUENCE [LARGE SCALE GENOMIC DNA]</scope>
</reference>
<evidence type="ECO:0000313" key="3">
    <source>
        <dbReference type="Ensembl" id="ENSECRP00000019528.1"/>
    </source>
</evidence>
<dbReference type="Proteomes" id="UP000694620">
    <property type="component" value="Chromosome 1"/>
</dbReference>
<accession>A0A8C4SLQ8</accession>